<evidence type="ECO:0000313" key="1">
    <source>
        <dbReference type="EMBL" id="KAH9422657.1"/>
    </source>
</evidence>
<proteinExistence type="predicted"/>
<comment type="caution">
    <text evidence="1">The sequence shown here is derived from an EMBL/GenBank/DDBJ whole genome shotgun (WGS) entry which is preliminary data.</text>
</comment>
<reference evidence="1 2" key="1">
    <citation type="journal article" date="2018" name="J. Allergy Clin. Immunol.">
        <title>High-quality assembly of Dermatophagoides pteronyssinus genome and transcriptome reveals a wide range of novel allergens.</title>
        <authorList>
            <person name="Liu X.Y."/>
            <person name="Yang K.Y."/>
            <person name="Wang M.Q."/>
            <person name="Kwok J.S."/>
            <person name="Zeng X."/>
            <person name="Yang Z."/>
            <person name="Xiao X.J."/>
            <person name="Lau C.P."/>
            <person name="Li Y."/>
            <person name="Huang Z.M."/>
            <person name="Ba J.G."/>
            <person name="Yim A.K."/>
            <person name="Ouyang C.Y."/>
            <person name="Ngai S.M."/>
            <person name="Chan T.F."/>
            <person name="Leung E.L."/>
            <person name="Liu L."/>
            <person name="Liu Z.G."/>
            <person name="Tsui S.K."/>
        </authorList>
    </citation>
    <scope>NUCLEOTIDE SEQUENCE [LARGE SCALE GENOMIC DNA]</scope>
    <source>
        <strain evidence="1">Derp</strain>
    </source>
</reference>
<accession>A0ABQ8JJI3</accession>
<evidence type="ECO:0000313" key="2">
    <source>
        <dbReference type="Proteomes" id="UP000887458"/>
    </source>
</evidence>
<name>A0ABQ8JJI3_DERPT</name>
<sequence>MFRYGCCTGKKSGLYAKLMLSYIIRYLRFDSINNSKLQYKMKKHFDPKWFEQRENCSKQRKTTE</sequence>
<organism evidence="1 2">
    <name type="scientific">Dermatophagoides pteronyssinus</name>
    <name type="common">European house dust mite</name>
    <dbReference type="NCBI Taxonomy" id="6956"/>
    <lineage>
        <taxon>Eukaryota</taxon>
        <taxon>Metazoa</taxon>
        <taxon>Ecdysozoa</taxon>
        <taxon>Arthropoda</taxon>
        <taxon>Chelicerata</taxon>
        <taxon>Arachnida</taxon>
        <taxon>Acari</taxon>
        <taxon>Acariformes</taxon>
        <taxon>Sarcoptiformes</taxon>
        <taxon>Astigmata</taxon>
        <taxon>Psoroptidia</taxon>
        <taxon>Analgoidea</taxon>
        <taxon>Pyroglyphidae</taxon>
        <taxon>Dermatophagoidinae</taxon>
        <taxon>Dermatophagoides</taxon>
    </lineage>
</organism>
<keyword evidence="2" id="KW-1185">Reference proteome</keyword>
<reference evidence="1 2" key="2">
    <citation type="journal article" date="2022" name="Mol. Biol. Evol.">
        <title>Comparative Genomics Reveals Insights into the Divergent Evolution of Astigmatic Mites and Household Pest Adaptations.</title>
        <authorList>
            <person name="Xiong Q."/>
            <person name="Wan A.T."/>
            <person name="Liu X."/>
            <person name="Fung C.S."/>
            <person name="Xiao X."/>
            <person name="Malainual N."/>
            <person name="Hou J."/>
            <person name="Wang L."/>
            <person name="Wang M."/>
            <person name="Yang K.Y."/>
            <person name="Cui Y."/>
            <person name="Leung E.L."/>
            <person name="Nong W."/>
            <person name="Shin S.K."/>
            <person name="Au S.W."/>
            <person name="Jeong K.Y."/>
            <person name="Chew F.T."/>
            <person name="Hui J.H."/>
            <person name="Leung T.F."/>
            <person name="Tungtrongchitr A."/>
            <person name="Zhong N."/>
            <person name="Liu Z."/>
            <person name="Tsui S.K."/>
        </authorList>
    </citation>
    <scope>NUCLEOTIDE SEQUENCE [LARGE SCALE GENOMIC DNA]</scope>
    <source>
        <strain evidence="1">Derp</strain>
    </source>
</reference>
<protein>
    <submittedName>
        <fullName evidence="1">Uncharacterized protein</fullName>
    </submittedName>
</protein>
<gene>
    <name evidence="1" type="ORF">DERP_003334</name>
</gene>
<feature type="non-terminal residue" evidence="1">
    <location>
        <position position="64"/>
    </location>
</feature>
<dbReference type="Proteomes" id="UP000887458">
    <property type="component" value="Unassembled WGS sequence"/>
</dbReference>
<dbReference type="EMBL" id="NJHN03000036">
    <property type="protein sequence ID" value="KAH9422657.1"/>
    <property type="molecule type" value="Genomic_DNA"/>
</dbReference>